<keyword evidence="2" id="KW-0812">Transmembrane</keyword>
<dbReference type="PANTHER" id="PTHR37312:SF1">
    <property type="entry name" value="MEMBRANE-BOUND ACYLTRANSFERASE YKRP-RELATED"/>
    <property type="match status" value="1"/>
</dbReference>
<sequence>MFHAGYERSPLPPDRPDTAPRPVSSAPEATPTGPGGSGSAGRRDAFFDNAKFLAIVLVVVGHAWGPLLSDSRAVQAAYNFVYAFHMPAFIVLSGYLSRNFDMRPGRLRRLVTTVVVPYVVFETAYTLYRRVGDSVDHPISLLDPWYLSWFLLALFVWRLTTPLWQVVRWPVPLAVGISLLASVSPQTGGDLHLQRILQFLPFFVIGLNLRREHFELLRHRAVRWAAGLVLPAALVFAYWSVPRMNPSWFYRNNSGQELGVPWWTGASMTLALTVCSLVLAACFLALVPRRRTWFTALGTGTLYAYLLHGFFILTARFLGWYDVAWVATPAGEIAVSAVFTVLAVVLCTPLVRRLARPVVEPNVEWLFREPGSGPTGPTGAGPDRERSASAPRDPVRR</sequence>
<dbReference type="InterPro" id="IPR052734">
    <property type="entry name" value="Nod_factor_acetyltransferase"/>
</dbReference>
<feature type="transmembrane region" description="Helical" evidence="2">
    <location>
        <begin position="221"/>
        <end position="241"/>
    </location>
</feature>
<feature type="compositionally biased region" description="Basic and acidic residues" evidence="1">
    <location>
        <begin position="382"/>
        <end position="397"/>
    </location>
</feature>
<evidence type="ECO:0000313" key="4">
    <source>
        <dbReference type="EMBL" id="MTE19055.1"/>
    </source>
</evidence>
<dbReference type="EMBL" id="WIXO01000001">
    <property type="protein sequence ID" value="MTE19055.1"/>
    <property type="molecule type" value="Genomic_DNA"/>
</dbReference>
<organism evidence="4 5">
    <name type="scientific">Streptomyces taklimakanensis</name>
    <dbReference type="NCBI Taxonomy" id="2569853"/>
    <lineage>
        <taxon>Bacteria</taxon>
        <taxon>Bacillati</taxon>
        <taxon>Actinomycetota</taxon>
        <taxon>Actinomycetes</taxon>
        <taxon>Kitasatosporales</taxon>
        <taxon>Streptomycetaceae</taxon>
        <taxon>Streptomyces</taxon>
    </lineage>
</organism>
<comment type="caution">
    <text evidence="4">The sequence shown here is derived from an EMBL/GenBank/DDBJ whole genome shotgun (WGS) entry which is preliminary data.</text>
</comment>
<keyword evidence="2" id="KW-0472">Membrane</keyword>
<keyword evidence="5" id="KW-1185">Reference proteome</keyword>
<accession>A0A6G2B9U7</accession>
<dbReference type="Proteomes" id="UP000473014">
    <property type="component" value="Unassembled WGS sequence"/>
</dbReference>
<dbReference type="Pfam" id="PF01757">
    <property type="entry name" value="Acyl_transf_3"/>
    <property type="match status" value="1"/>
</dbReference>
<keyword evidence="4" id="KW-0808">Transferase</keyword>
<keyword evidence="4" id="KW-0012">Acyltransferase</keyword>
<dbReference type="InterPro" id="IPR002656">
    <property type="entry name" value="Acyl_transf_3_dom"/>
</dbReference>
<dbReference type="AlphaFoldDB" id="A0A6G2B9U7"/>
<feature type="transmembrane region" description="Helical" evidence="2">
    <location>
        <begin position="140"/>
        <end position="159"/>
    </location>
</feature>
<feature type="transmembrane region" description="Helical" evidence="2">
    <location>
        <begin position="110"/>
        <end position="128"/>
    </location>
</feature>
<feature type="transmembrane region" description="Helical" evidence="2">
    <location>
        <begin position="52"/>
        <end position="68"/>
    </location>
</feature>
<feature type="region of interest" description="Disordered" evidence="1">
    <location>
        <begin position="369"/>
        <end position="397"/>
    </location>
</feature>
<evidence type="ECO:0000259" key="3">
    <source>
        <dbReference type="Pfam" id="PF01757"/>
    </source>
</evidence>
<feature type="transmembrane region" description="Helical" evidence="2">
    <location>
        <begin position="333"/>
        <end position="351"/>
    </location>
</feature>
<feature type="transmembrane region" description="Helical" evidence="2">
    <location>
        <begin position="293"/>
        <end position="313"/>
    </location>
</feature>
<name>A0A6G2B9U7_9ACTN</name>
<proteinExistence type="predicted"/>
<feature type="transmembrane region" description="Helical" evidence="2">
    <location>
        <begin position="261"/>
        <end position="286"/>
    </location>
</feature>
<gene>
    <name evidence="4" type="ORF">F0L17_07915</name>
</gene>
<dbReference type="GO" id="GO:0016747">
    <property type="term" value="F:acyltransferase activity, transferring groups other than amino-acyl groups"/>
    <property type="evidence" value="ECO:0007669"/>
    <property type="project" value="InterPro"/>
</dbReference>
<dbReference type="PANTHER" id="PTHR37312">
    <property type="entry name" value="MEMBRANE-BOUND ACYLTRANSFERASE YKRP-RELATED"/>
    <property type="match status" value="1"/>
</dbReference>
<feature type="domain" description="Acyltransferase 3" evidence="3">
    <location>
        <begin position="45"/>
        <end position="348"/>
    </location>
</feature>
<protein>
    <submittedName>
        <fullName evidence="4">Acyltransferase family protein</fullName>
    </submittedName>
</protein>
<evidence type="ECO:0000313" key="5">
    <source>
        <dbReference type="Proteomes" id="UP000473014"/>
    </source>
</evidence>
<reference evidence="4 5" key="1">
    <citation type="submission" date="2019-11" db="EMBL/GenBank/DDBJ databases">
        <authorList>
            <person name="Yuan L."/>
        </authorList>
    </citation>
    <scope>NUCLEOTIDE SEQUENCE [LARGE SCALE GENOMIC DNA]</scope>
    <source>
        <strain evidence="4 5">TRM43335</strain>
    </source>
</reference>
<dbReference type="OrthoDB" id="6623990at2"/>
<feature type="transmembrane region" description="Helical" evidence="2">
    <location>
        <begin position="80"/>
        <end position="98"/>
    </location>
</feature>
<feature type="region of interest" description="Disordered" evidence="1">
    <location>
        <begin position="1"/>
        <end position="40"/>
    </location>
</feature>
<evidence type="ECO:0000256" key="2">
    <source>
        <dbReference type="SAM" id="Phobius"/>
    </source>
</evidence>
<dbReference type="RefSeq" id="WP_155070508.1">
    <property type="nucleotide sequence ID" value="NZ_WIXO01000001.1"/>
</dbReference>
<keyword evidence="2" id="KW-1133">Transmembrane helix</keyword>
<evidence type="ECO:0000256" key="1">
    <source>
        <dbReference type="SAM" id="MobiDB-lite"/>
    </source>
</evidence>